<dbReference type="GO" id="GO:0004488">
    <property type="term" value="F:methylenetetrahydrofolate dehydrogenase (NADP+) activity"/>
    <property type="evidence" value="ECO:0007669"/>
    <property type="project" value="UniProtKB-UniRule"/>
</dbReference>
<keyword evidence="3 12" id="KW-0554">One-carbon metabolism</keyword>
<proteinExistence type="inferred from homology"/>
<dbReference type="InterPro" id="IPR020867">
    <property type="entry name" value="THF_DH/CycHdrlase_CS"/>
</dbReference>
<dbReference type="GO" id="GO:0005829">
    <property type="term" value="C:cytosol"/>
    <property type="evidence" value="ECO:0007669"/>
    <property type="project" value="TreeGrafter"/>
</dbReference>
<evidence type="ECO:0000256" key="5">
    <source>
        <dbReference type="ARBA" id="ARBA00022755"/>
    </source>
</evidence>
<keyword evidence="16" id="KW-1185">Reference proteome</keyword>
<evidence type="ECO:0000256" key="10">
    <source>
        <dbReference type="ARBA" id="ARBA00023167"/>
    </source>
</evidence>
<keyword evidence="6 12" id="KW-0378">Hydrolase</keyword>
<evidence type="ECO:0000256" key="6">
    <source>
        <dbReference type="ARBA" id="ARBA00022801"/>
    </source>
</evidence>
<dbReference type="FunFam" id="3.40.50.720:FF:000094">
    <property type="entry name" value="Bifunctional protein FolD"/>
    <property type="match status" value="1"/>
</dbReference>
<keyword evidence="7 12" id="KW-0521">NADP</keyword>
<dbReference type="RefSeq" id="WP_318620972.1">
    <property type="nucleotide sequence ID" value="NZ_CP137642.1"/>
</dbReference>
<dbReference type="AlphaFoldDB" id="A0AAX4FW85"/>
<evidence type="ECO:0000256" key="3">
    <source>
        <dbReference type="ARBA" id="ARBA00022563"/>
    </source>
</evidence>
<sequence length="283" mass="30214">MILDGKAVSEKRLELLKEMIEESGLYPRLATVIVGEDPASQMYVRMKHRACERVGIGSIRIDLPADASTERVLEVIVKLNNDPDINGILVQMPLPPGVDTGRVINAVAPNKDVDGFHPCNIGRLFSGDPLFAPCTPQGIMTILEEYRIPIAGKHAVVIGRSIDVGRPMAALLLNADATVTICHSKTGDLKEEARRADILVSAVGKAKFVGPDMVKEGAAVIDVGINHDEDGKLCGDVDFEAVKDVAGAITPVPGGVGPMTIATLMENTFKAARLETCNSITAW</sequence>
<dbReference type="GO" id="GO:0009086">
    <property type="term" value="P:methionine biosynthetic process"/>
    <property type="evidence" value="ECO:0007669"/>
    <property type="project" value="UniProtKB-KW"/>
</dbReference>
<reference evidence="15 16" key="1">
    <citation type="submission" date="2023-10" db="EMBL/GenBank/DDBJ databases">
        <title>The complete genome sequence of Methanoculleus receptaculi DSM 18860.</title>
        <authorList>
            <person name="Lai S.-J."/>
            <person name="You Y.-T."/>
            <person name="Chen S.-C."/>
        </authorList>
    </citation>
    <scope>NUCLEOTIDE SEQUENCE [LARGE SCALE GENOMIC DNA]</scope>
    <source>
        <strain evidence="15 16">DSM 18860</strain>
    </source>
</reference>
<dbReference type="EC" id="3.5.4.9" evidence="12"/>
<dbReference type="SUPFAM" id="SSF51735">
    <property type="entry name" value="NAD(P)-binding Rossmann-fold domains"/>
    <property type="match status" value="1"/>
</dbReference>
<feature type="binding site" evidence="12">
    <location>
        <begin position="159"/>
        <end position="161"/>
    </location>
    <ligand>
        <name>NADP(+)</name>
        <dbReference type="ChEBI" id="CHEBI:58349"/>
    </ligand>
</feature>
<evidence type="ECO:0000256" key="8">
    <source>
        <dbReference type="ARBA" id="ARBA00023002"/>
    </source>
</evidence>
<dbReference type="Gene3D" id="3.40.50.720">
    <property type="entry name" value="NAD(P)-binding Rossmann-like Domain"/>
    <property type="match status" value="1"/>
</dbReference>
<evidence type="ECO:0000313" key="16">
    <source>
        <dbReference type="Proteomes" id="UP001305652"/>
    </source>
</evidence>
<accession>A0AAX4FW85</accession>
<keyword evidence="11 12" id="KW-0511">Multifunctional enzyme</keyword>
<dbReference type="PROSITE" id="PS00767">
    <property type="entry name" value="THF_DHG_CYH_2"/>
    <property type="match status" value="1"/>
</dbReference>
<evidence type="ECO:0000256" key="7">
    <source>
        <dbReference type="ARBA" id="ARBA00022857"/>
    </source>
</evidence>
<evidence type="ECO:0000256" key="12">
    <source>
        <dbReference type="HAMAP-Rule" id="MF_01576"/>
    </source>
</evidence>
<dbReference type="Pfam" id="PF00763">
    <property type="entry name" value="THF_DHG_CYH"/>
    <property type="match status" value="1"/>
</dbReference>
<dbReference type="GeneID" id="85733261"/>
<dbReference type="Gene3D" id="3.40.50.10860">
    <property type="entry name" value="Leucine Dehydrogenase, chain A, domain 1"/>
    <property type="match status" value="1"/>
</dbReference>
<dbReference type="PANTHER" id="PTHR48099:SF5">
    <property type="entry name" value="C-1-TETRAHYDROFOLATE SYNTHASE, CYTOPLASMIC"/>
    <property type="match status" value="1"/>
</dbReference>
<dbReference type="HAMAP" id="MF_01576">
    <property type="entry name" value="THF_DHG_CYH"/>
    <property type="match status" value="1"/>
</dbReference>
<comment type="similarity">
    <text evidence="12">Belongs to the tetrahydrofolate dehydrogenase/cyclohydrolase family.</text>
</comment>
<dbReference type="PANTHER" id="PTHR48099">
    <property type="entry name" value="C-1-TETRAHYDROFOLATE SYNTHASE, CYTOPLASMIC-RELATED"/>
    <property type="match status" value="1"/>
</dbReference>
<comment type="catalytic activity">
    <reaction evidence="12">
        <text>(6R)-5,10-methylene-5,6,7,8-tetrahydrofolate + NADP(+) = (6R)-5,10-methenyltetrahydrofolate + NADPH</text>
        <dbReference type="Rhea" id="RHEA:22812"/>
        <dbReference type="ChEBI" id="CHEBI:15636"/>
        <dbReference type="ChEBI" id="CHEBI:57455"/>
        <dbReference type="ChEBI" id="CHEBI:57783"/>
        <dbReference type="ChEBI" id="CHEBI:58349"/>
        <dbReference type="EC" id="1.5.1.5"/>
    </reaction>
</comment>
<dbReference type="InterPro" id="IPR000672">
    <property type="entry name" value="THF_DH/CycHdrlase"/>
</dbReference>
<dbReference type="Proteomes" id="UP001305652">
    <property type="component" value="Chromosome"/>
</dbReference>
<dbReference type="InterPro" id="IPR046346">
    <property type="entry name" value="Aminoacid_DH-like_N_sf"/>
</dbReference>
<dbReference type="FunFam" id="3.40.50.10860:FF:000005">
    <property type="entry name" value="C-1-tetrahydrofolate synthase, cytoplasmic, putative"/>
    <property type="match status" value="1"/>
</dbReference>
<comment type="pathway">
    <text evidence="1 12">One-carbon metabolism; tetrahydrofolate interconversion.</text>
</comment>
<feature type="domain" description="Tetrahydrofolate dehydrogenase/cyclohydrolase NAD(P)-binding" evidence="14">
    <location>
        <begin position="133"/>
        <end position="273"/>
    </location>
</feature>
<dbReference type="InterPro" id="IPR036291">
    <property type="entry name" value="NAD(P)-bd_dom_sf"/>
</dbReference>
<dbReference type="SUPFAM" id="SSF53223">
    <property type="entry name" value="Aminoacid dehydrogenase-like, N-terminal domain"/>
    <property type="match status" value="1"/>
</dbReference>
<dbReference type="GO" id="GO:0000105">
    <property type="term" value="P:L-histidine biosynthetic process"/>
    <property type="evidence" value="ECO:0007669"/>
    <property type="project" value="UniProtKB-KW"/>
</dbReference>
<keyword evidence="10 12" id="KW-0486">Methionine biosynthesis</keyword>
<comment type="caution">
    <text evidence="12">Lacks conserved residue(s) required for the propagation of feature annotation.</text>
</comment>
<evidence type="ECO:0000259" key="14">
    <source>
        <dbReference type="Pfam" id="PF02882"/>
    </source>
</evidence>
<comment type="catalytic activity">
    <reaction evidence="12">
        <text>(6R)-5,10-methenyltetrahydrofolate + H2O = (6R)-10-formyltetrahydrofolate + H(+)</text>
        <dbReference type="Rhea" id="RHEA:23700"/>
        <dbReference type="ChEBI" id="CHEBI:15377"/>
        <dbReference type="ChEBI" id="CHEBI:15378"/>
        <dbReference type="ChEBI" id="CHEBI:57455"/>
        <dbReference type="ChEBI" id="CHEBI:195366"/>
        <dbReference type="EC" id="3.5.4.9"/>
    </reaction>
</comment>
<dbReference type="GO" id="GO:0006164">
    <property type="term" value="P:purine nucleotide biosynthetic process"/>
    <property type="evidence" value="ECO:0007669"/>
    <property type="project" value="UniProtKB-KW"/>
</dbReference>
<evidence type="ECO:0000256" key="1">
    <source>
        <dbReference type="ARBA" id="ARBA00004777"/>
    </source>
</evidence>
<evidence type="ECO:0000259" key="13">
    <source>
        <dbReference type="Pfam" id="PF00763"/>
    </source>
</evidence>
<dbReference type="EC" id="1.5.1.5" evidence="12"/>
<dbReference type="PRINTS" id="PR00085">
    <property type="entry name" value="THFDHDRGNASE"/>
</dbReference>
<dbReference type="CDD" id="cd01080">
    <property type="entry name" value="NAD_bind_m-THF_DH_Cyclohyd"/>
    <property type="match status" value="1"/>
</dbReference>
<dbReference type="EMBL" id="CP137642">
    <property type="protein sequence ID" value="WOX57391.1"/>
    <property type="molecule type" value="Genomic_DNA"/>
</dbReference>
<evidence type="ECO:0000256" key="4">
    <source>
        <dbReference type="ARBA" id="ARBA00022605"/>
    </source>
</evidence>
<feature type="binding site" evidence="12">
    <location>
        <position position="225"/>
    </location>
    <ligand>
        <name>NADP(+)</name>
        <dbReference type="ChEBI" id="CHEBI:58349"/>
    </ligand>
</feature>
<keyword evidence="5 12" id="KW-0658">Purine biosynthesis</keyword>
<dbReference type="InterPro" id="IPR020631">
    <property type="entry name" value="THF_DH/CycHdrlase_NAD-bd_dom"/>
</dbReference>
<protein>
    <recommendedName>
        <fullName evidence="12">Bifunctional protein FolD</fullName>
    </recommendedName>
    <domain>
        <recommendedName>
            <fullName evidence="12">Methylenetetrahydrofolate dehydrogenase</fullName>
            <ecNumber evidence="12">1.5.1.5</ecNumber>
        </recommendedName>
    </domain>
    <domain>
        <recommendedName>
            <fullName evidence="12">Methenyltetrahydrofolate cyclohydrolase</fullName>
            <ecNumber evidence="12">3.5.4.9</ecNumber>
        </recommendedName>
    </domain>
</protein>
<dbReference type="NCBIfam" id="NF010775">
    <property type="entry name" value="PRK14178.1"/>
    <property type="match status" value="1"/>
</dbReference>
<evidence type="ECO:0000256" key="9">
    <source>
        <dbReference type="ARBA" id="ARBA00023102"/>
    </source>
</evidence>
<gene>
    <name evidence="12 15" type="primary">folD</name>
    <name evidence="15" type="ORF">R6Y96_08850</name>
</gene>
<comment type="function">
    <text evidence="12">Catalyzes the oxidation of 5,10-methylenetetrahydrofolate to 5,10-methenyltetrahydrofolate and then the hydrolysis of 5,10-methenyltetrahydrofolate to 10-formyltetrahydrofolate.</text>
</comment>
<keyword evidence="9 12" id="KW-0368">Histidine biosynthesis</keyword>
<dbReference type="GO" id="GO:0035999">
    <property type="term" value="P:tetrahydrofolate interconversion"/>
    <property type="evidence" value="ECO:0007669"/>
    <property type="project" value="UniProtKB-UniRule"/>
</dbReference>
<keyword evidence="4 12" id="KW-0028">Amino-acid biosynthesis</keyword>
<dbReference type="InterPro" id="IPR020630">
    <property type="entry name" value="THF_DH/CycHdrlase_cat_dom"/>
</dbReference>
<evidence type="ECO:0000256" key="11">
    <source>
        <dbReference type="ARBA" id="ARBA00023268"/>
    </source>
</evidence>
<keyword evidence="8 12" id="KW-0560">Oxidoreductase</keyword>
<evidence type="ECO:0000313" key="15">
    <source>
        <dbReference type="EMBL" id="WOX57391.1"/>
    </source>
</evidence>
<dbReference type="Pfam" id="PF02882">
    <property type="entry name" value="THF_DHG_CYH_C"/>
    <property type="match status" value="1"/>
</dbReference>
<dbReference type="GO" id="GO:0004477">
    <property type="term" value="F:methenyltetrahydrofolate cyclohydrolase activity"/>
    <property type="evidence" value="ECO:0007669"/>
    <property type="project" value="UniProtKB-UniRule"/>
</dbReference>
<feature type="domain" description="Tetrahydrofolate dehydrogenase/cyclohydrolase catalytic" evidence="13">
    <location>
        <begin position="3"/>
        <end position="114"/>
    </location>
</feature>
<dbReference type="KEGG" id="mrc:R6Y96_08850"/>
<organism evidence="15 16">
    <name type="scientific">Methanoculleus receptaculi</name>
    <dbReference type="NCBI Taxonomy" id="394967"/>
    <lineage>
        <taxon>Archaea</taxon>
        <taxon>Methanobacteriati</taxon>
        <taxon>Methanobacteriota</taxon>
        <taxon>Stenosarchaea group</taxon>
        <taxon>Methanomicrobia</taxon>
        <taxon>Methanomicrobiales</taxon>
        <taxon>Methanomicrobiaceae</taxon>
        <taxon>Methanoculleus</taxon>
    </lineage>
</organism>
<name>A0AAX4FW85_9EURY</name>
<dbReference type="NCBIfam" id="NF010783">
    <property type="entry name" value="PRK14186.1"/>
    <property type="match status" value="1"/>
</dbReference>
<comment type="subunit">
    <text evidence="2 12">Homodimer.</text>
</comment>
<evidence type="ECO:0000256" key="2">
    <source>
        <dbReference type="ARBA" id="ARBA00011738"/>
    </source>
</evidence>